<keyword evidence="1" id="KW-0175">Coiled coil</keyword>
<gene>
    <name evidence="2" type="ORF">ILYODFUR_037422</name>
</gene>
<reference evidence="2 3" key="1">
    <citation type="submission" date="2021-06" db="EMBL/GenBank/DDBJ databases">
        <authorList>
            <person name="Palmer J.M."/>
        </authorList>
    </citation>
    <scope>NUCLEOTIDE SEQUENCE [LARGE SCALE GENOMIC DNA]</scope>
    <source>
        <strain evidence="3">if_2019</strain>
        <tissue evidence="2">Muscle</tissue>
    </source>
</reference>
<sequence length="224" mass="25230">MQALIKEHLLKDRVQVLLKPRSPFLAPVLFLGVLLNELDAKGEEIGLPPGVTVVDRSFQGATTVKVTVESNSEAEEDCEDEDEEEVVKVEQTSSSLGLMDRIPGRQFDRIQMELKECRLRLAEECRARLKAESRLMEYELENARLRDANRSLSEALVATGSGSALRTLSALEDEAVLESIENSFNKFHAFLDLLKDAGWVCRFVFYCARLFGSPKKKKIQKLVN</sequence>
<comment type="caution">
    <text evidence="2">The sequence shown here is derived from an EMBL/GenBank/DDBJ whole genome shotgun (WGS) entry which is preliminary data.</text>
</comment>
<evidence type="ECO:0000313" key="2">
    <source>
        <dbReference type="EMBL" id="MEQ2231238.1"/>
    </source>
</evidence>
<feature type="coiled-coil region" evidence="1">
    <location>
        <begin position="126"/>
        <end position="155"/>
    </location>
</feature>
<keyword evidence="3" id="KW-1185">Reference proteome</keyword>
<dbReference type="PANTHER" id="PTHR24110:SF3">
    <property type="entry name" value="CENTROSOMAL PROTEIN OF 78 KDA"/>
    <property type="match status" value="1"/>
</dbReference>
<dbReference type="EMBL" id="JAHRIQ010031417">
    <property type="protein sequence ID" value="MEQ2231238.1"/>
    <property type="molecule type" value="Genomic_DNA"/>
</dbReference>
<dbReference type="PANTHER" id="PTHR24110">
    <property type="entry name" value="CENTROSOMAL PROTEIN OF 78 KDA"/>
    <property type="match status" value="1"/>
</dbReference>
<name>A0ABV0TH95_9TELE</name>
<dbReference type="Proteomes" id="UP001482620">
    <property type="component" value="Unassembled WGS sequence"/>
</dbReference>
<evidence type="ECO:0000313" key="3">
    <source>
        <dbReference type="Proteomes" id="UP001482620"/>
    </source>
</evidence>
<evidence type="ECO:0000256" key="1">
    <source>
        <dbReference type="SAM" id="Coils"/>
    </source>
</evidence>
<organism evidence="2 3">
    <name type="scientific">Ilyodon furcidens</name>
    <name type="common">goldbreast splitfin</name>
    <dbReference type="NCBI Taxonomy" id="33524"/>
    <lineage>
        <taxon>Eukaryota</taxon>
        <taxon>Metazoa</taxon>
        <taxon>Chordata</taxon>
        <taxon>Craniata</taxon>
        <taxon>Vertebrata</taxon>
        <taxon>Euteleostomi</taxon>
        <taxon>Actinopterygii</taxon>
        <taxon>Neopterygii</taxon>
        <taxon>Teleostei</taxon>
        <taxon>Neoteleostei</taxon>
        <taxon>Acanthomorphata</taxon>
        <taxon>Ovalentaria</taxon>
        <taxon>Atherinomorphae</taxon>
        <taxon>Cyprinodontiformes</taxon>
        <taxon>Goodeidae</taxon>
        <taxon>Ilyodon</taxon>
    </lineage>
</organism>
<protein>
    <submittedName>
        <fullName evidence="2">Uncharacterized protein</fullName>
    </submittedName>
</protein>
<proteinExistence type="predicted"/>
<accession>A0ABV0TH95</accession>